<feature type="binding site" evidence="9">
    <location>
        <position position="119"/>
    </location>
    <ligand>
        <name>Zn(2+)</name>
        <dbReference type="ChEBI" id="CHEBI:29105"/>
        <note>catalytic</note>
    </ligand>
</feature>
<feature type="binding site" evidence="9">
    <location>
        <position position="138"/>
    </location>
    <ligand>
        <name>Zn(2+)</name>
        <dbReference type="ChEBI" id="CHEBI:29105"/>
        <note>catalytic</note>
    </ligand>
</feature>
<dbReference type="Gene3D" id="2.60.40.1910">
    <property type="match status" value="1"/>
</dbReference>
<evidence type="ECO:0000259" key="11">
    <source>
        <dbReference type="Pfam" id="PF01433"/>
    </source>
</evidence>
<dbReference type="InterPro" id="IPR001930">
    <property type="entry name" value="Peptidase_M1"/>
</dbReference>
<dbReference type="GO" id="GO:0008270">
    <property type="term" value="F:zinc ion binding"/>
    <property type="evidence" value="ECO:0007669"/>
    <property type="project" value="InterPro"/>
</dbReference>
<dbReference type="GO" id="GO:0005737">
    <property type="term" value="C:cytoplasm"/>
    <property type="evidence" value="ECO:0007669"/>
    <property type="project" value="TreeGrafter"/>
</dbReference>
<feature type="binding site" evidence="9">
    <location>
        <position position="115"/>
    </location>
    <ligand>
        <name>Zn(2+)</name>
        <dbReference type="ChEBI" id="CHEBI:29105"/>
        <note>catalytic</note>
    </ligand>
</feature>
<keyword evidence="2" id="KW-0031">Aminopeptidase</keyword>
<evidence type="ECO:0000256" key="4">
    <source>
        <dbReference type="ARBA" id="ARBA00022723"/>
    </source>
</evidence>
<dbReference type="EMBL" id="MCFG01000329">
    <property type="protein sequence ID" value="ORX75917.1"/>
    <property type="molecule type" value="Genomic_DNA"/>
</dbReference>
<dbReference type="InterPro" id="IPR034016">
    <property type="entry name" value="M1_APN-typ"/>
</dbReference>
<dbReference type="GO" id="GO:0005615">
    <property type="term" value="C:extracellular space"/>
    <property type="evidence" value="ECO:0007669"/>
    <property type="project" value="TreeGrafter"/>
</dbReference>
<dbReference type="STRING" id="1754192.A0A1Y1WQV5"/>
<feature type="non-terminal residue" evidence="13">
    <location>
        <position position="1"/>
    </location>
</feature>
<dbReference type="AlphaFoldDB" id="A0A1Y1WQV5"/>
<feature type="domain" description="ERAP1-like C-terminal" evidence="12">
    <location>
        <begin position="345"/>
        <end position="680"/>
    </location>
</feature>
<dbReference type="GO" id="GO:0043171">
    <property type="term" value="P:peptide catabolic process"/>
    <property type="evidence" value="ECO:0007669"/>
    <property type="project" value="TreeGrafter"/>
</dbReference>
<dbReference type="GO" id="GO:0070006">
    <property type="term" value="F:metalloaminopeptidase activity"/>
    <property type="evidence" value="ECO:0007669"/>
    <property type="project" value="TreeGrafter"/>
</dbReference>
<evidence type="ECO:0000256" key="5">
    <source>
        <dbReference type="ARBA" id="ARBA00022801"/>
    </source>
</evidence>
<dbReference type="Proteomes" id="UP000193944">
    <property type="component" value="Unassembled WGS sequence"/>
</dbReference>
<dbReference type="GO" id="GO:0042277">
    <property type="term" value="F:peptide binding"/>
    <property type="evidence" value="ECO:0007669"/>
    <property type="project" value="TreeGrafter"/>
</dbReference>
<dbReference type="InterPro" id="IPR014782">
    <property type="entry name" value="Peptidase_M1_dom"/>
</dbReference>
<dbReference type="InterPro" id="IPR027268">
    <property type="entry name" value="Peptidase_M4/M1_CTD_sf"/>
</dbReference>
<evidence type="ECO:0000256" key="10">
    <source>
        <dbReference type="PIRSR" id="PIRSR634016-4"/>
    </source>
</evidence>
<name>A0A1Y1WQV5_9FUNG</name>
<dbReference type="Pfam" id="PF11838">
    <property type="entry name" value="ERAP1_C"/>
    <property type="match status" value="1"/>
</dbReference>
<keyword evidence="3" id="KW-0645">Protease</keyword>
<dbReference type="PANTHER" id="PTHR11533:SF174">
    <property type="entry name" value="PUROMYCIN-SENSITIVE AMINOPEPTIDASE-RELATED"/>
    <property type="match status" value="1"/>
</dbReference>
<dbReference type="PANTHER" id="PTHR11533">
    <property type="entry name" value="PROTEASE M1 ZINC METALLOPROTEASE"/>
    <property type="match status" value="1"/>
</dbReference>
<proteinExistence type="inferred from homology"/>
<keyword evidence="6 9" id="KW-0862">Zinc</keyword>
<evidence type="ECO:0000256" key="9">
    <source>
        <dbReference type="PIRSR" id="PIRSR634016-3"/>
    </source>
</evidence>
<gene>
    <name evidence="13" type="ORF">BCR32DRAFT_209815</name>
</gene>
<comment type="caution">
    <text evidence="13">The sequence shown here is derived from an EMBL/GenBank/DDBJ whole genome shotgun (WGS) entry which is preliminary data.</text>
</comment>
<evidence type="ECO:0000259" key="12">
    <source>
        <dbReference type="Pfam" id="PF11838"/>
    </source>
</evidence>
<evidence type="ECO:0000256" key="3">
    <source>
        <dbReference type="ARBA" id="ARBA00022670"/>
    </source>
</evidence>
<dbReference type="OrthoDB" id="10031169at2759"/>
<dbReference type="GO" id="GO:0016020">
    <property type="term" value="C:membrane"/>
    <property type="evidence" value="ECO:0007669"/>
    <property type="project" value="TreeGrafter"/>
</dbReference>
<sequence length="702" mass="80235">LVAYIIGEFDYVETMANPTVPADAKPIKIRVYTLKGESSQGTYSAEVTARVLEYFSEYFNIPYPLPKMDLIAIPDFEFGAMENWGLVTFRTAALLFDENKSSASNKERVCTTVAHELAHQWFGNLVTIHWWSELWLNEGFATFVGTLATDHLYPDWKIFTSFVDEDLQSALTLDSLRSSHSVQVEINKATEVDQIFDQISYEKGASVIRMLNACLGEQKFMDGVRIYLKRHMYGNTVTKDLWKALSESSGIDVEKLMGSWIKDVGYPVVTVEDFKQENNEATITLSQKRFISSGGMTPEEEAKYATWWIPLGITTHASPDKPLDIILTDKKQTITIPYPEGEHQFFKLNFNENGMYRVKYPKEVLNTIGEVIKIGLEDKSKEIISVCDRIGIVGDIFALARNGTEQTDNALDLLQYFEKETDYNVLSQIYTNIQELKSCWYYKEGRVSEALKKIIHKIFSPLAEKYGFEASPNDSFIDSKMRAFAISSAASSDDKKIIDELIRRLELYIQGDENILNPNLRKTAYTAALRNTTGEKAEKLYDGILNIYQTNEIADQRLVALQSLGSVKDSKLVQRTLENALNPSLVRLQDVMYSIIYLTIGNPNPRETRPITWHWLVDNWSTFEERYKTVGSILGALFKYSTYDSCDSKYIKEIEDWVKELGPRLDIIRRTVDQSIEALKEQNAWVELDNECVQAWANKYLA</sequence>
<dbReference type="Gene3D" id="1.25.50.20">
    <property type="match status" value="1"/>
</dbReference>
<feature type="domain" description="Peptidase M1 membrane alanine aminopeptidase" evidence="11">
    <location>
        <begin position="43"/>
        <end position="260"/>
    </location>
</feature>
<evidence type="ECO:0000256" key="2">
    <source>
        <dbReference type="ARBA" id="ARBA00022438"/>
    </source>
</evidence>
<keyword evidence="7" id="KW-0482">Metalloprotease</keyword>
<evidence type="ECO:0000256" key="1">
    <source>
        <dbReference type="ARBA" id="ARBA00010136"/>
    </source>
</evidence>
<evidence type="ECO:0000256" key="7">
    <source>
        <dbReference type="ARBA" id="ARBA00023049"/>
    </source>
</evidence>
<accession>A0A1Y1WQV5</accession>
<comment type="cofactor">
    <cofactor evidence="9">
        <name>Zn(2+)</name>
        <dbReference type="ChEBI" id="CHEBI:29105"/>
    </cofactor>
    <text evidence="9">Binds 1 zinc ion per subunit.</text>
</comment>
<protein>
    <submittedName>
        <fullName evidence="13">Zincin</fullName>
    </submittedName>
</protein>
<organism evidence="13 14">
    <name type="scientific">Anaeromyces robustus</name>
    <dbReference type="NCBI Taxonomy" id="1754192"/>
    <lineage>
        <taxon>Eukaryota</taxon>
        <taxon>Fungi</taxon>
        <taxon>Fungi incertae sedis</taxon>
        <taxon>Chytridiomycota</taxon>
        <taxon>Chytridiomycota incertae sedis</taxon>
        <taxon>Neocallimastigomycetes</taxon>
        <taxon>Neocallimastigales</taxon>
        <taxon>Neocallimastigaceae</taxon>
        <taxon>Anaeromyces</taxon>
    </lineage>
</organism>
<evidence type="ECO:0000313" key="13">
    <source>
        <dbReference type="EMBL" id="ORX75917.1"/>
    </source>
</evidence>
<dbReference type="CDD" id="cd09601">
    <property type="entry name" value="M1_APN-Q_like"/>
    <property type="match status" value="1"/>
</dbReference>
<dbReference type="GO" id="GO:0006508">
    <property type="term" value="P:proteolysis"/>
    <property type="evidence" value="ECO:0007669"/>
    <property type="project" value="UniProtKB-KW"/>
</dbReference>
<dbReference type="PRINTS" id="PR00756">
    <property type="entry name" value="ALADIPTASE"/>
</dbReference>
<dbReference type="Pfam" id="PF01433">
    <property type="entry name" value="Peptidase_M1"/>
    <property type="match status" value="1"/>
</dbReference>
<keyword evidence="14" id="KW-1185">Reference proteome</keyword>
<keyword evidence="4 9" id="KW-0479">Metal-binding</keyword>
<reference evidence="13 14" key="1">
    <citation type="submission" date="2016-08" db="EMBL/GenBank/DDBJ databases">
        <title>A Parts List for Fungal Cellulosomes Revealed by Comparative Genomics.</title>
        <authorList>
            <consortium name="DOE Joint Genome Institute"/>
            <person name="Haitjema C.H."/>
            <person name="Gilmore S.P."/>
            <person name="Henske J.K."/>
            <person name="Solomon K.V."/>
            <person name="De Groot R."/>
            <person name="Kuo A."/>
            <person name="Mondo S.J."/>
            <person name="Salamov A.A."/>
            <person name="Labutti K."/>
            <person name="Zhao Z."/>
            <person name="Chiniquy J."/>
            <person name="Barry K."/>
            <person name="Brewer H.M."/>
            <person name="Purvine S.O."/>
            <person name="Wright A.T."/>
            <person name="Boxma B."/>
            <person name="Van Alen T."/>
            <person name="Hackstein J.H."/>
            <person name="Baker S.E."/>
            <person name="Grigoriev I.V."/>
            <person name="O'Malley M.A."/>
        </authorList>
    </citation>
    <scope>NUCLEOTIDE SEQUENCE [LARGE SCALE GENOMIC DNA]</scope>
    <source>
        <strain evidence="13 14">S4</strain>
    </source>
</reference>
<dbReference type="InterPro" id="IPR024571">
    <property type="entry name" value="ERAP1-like_C_dom"/>
</dbReference>
<feature type="active site" description="Proton acceptor" evidence="8">
    <location>
        <position position="116"/>
    </location>
</feature>
<keyword evidence="5" id="KW-0378">Hydrolase</keyword>
<dbReference type="InterPro" id="IPR050344">
    <property type="entry name" value="Peptidase_M1_aminopeptidases"/>
</dbReference>
<feature type="site" description="Transition state stabilizer" evidence="10">
    <location>
        <position position="201"/>
    </location>
</feature>
<evidence type="ECO:0000313" key="14">
    <source>
        <dbReference type="Proteomes" id="UP000193944"/>
    </source>
</evidence>
<dbReference type="FunFam" id="1.10.390.10:FF:000001">
    <property type="entry name" value="Aminopeptidase"/>
    <property type="match status" value="1"/>
</dbReference>
<comment type="similarity">
    <text evidence="1">Belongs to the peptidase M1 family.</text>
</comment>
<dbReference type="Gene3D" id="1.10.390.10">
    <property type="entry name" value="Neutral Protease Domain 2"/>
    <property type="match status" value="1"/>
</dbReference>
<reference evidence="13 14" key="2">
    <citation type="submission" date="2016-08" db="EMBL/GenBank/DDBJ databases">
        <title>Pervasive Adenine N6-methylation of Active Genes in Fungi.</title>
        <authorList>
            <consortium name="DOE Joint Genome Institute"/>
            <person name="Mondo S.J."/>
            <person name="Dannebaum R.O."/>
            <person name="Kuo R.C."/>
            <person name="Labutti K."/>
            <person name="Haridas S."/>
            <person name="Kuo A."/>
            <person name="Salamov A."/>
            <person name="Ahrendt S.R."/>
            <person name="Lipzen A."/>
            <person name="Sullivan W."/>
            <person name="Andreopoulos W.B."/>
            <person name="Clum A."/>
            <person name="Lindquist E."/>
            <person name="Daum C."/>
            <person name="Ramamoorthy G.K."/>
            <person name="Gryganskyi A."/>
            <person name="Culley D."/>
            <person name="Magnuson J.K."/>
            <person name="James T.Y."/>
            <person name="O'Malley M.A."/>
            <person name="Stajich J.E."/>
            <person name="Spatafora J.W."/>
            <person name="Visel A."/>
            <person name="Grigoriev I.V."/>
        </authorList>
    </citation>
    <scope>NUCLEOTIDE SEQUENCE [LARGE SCALE GENOMIC DNA]</scope>
    <source>
        <strain evidence="13 14">S4</strain>
    </source>
</reference>
<evidence type="ECO:0000256" key="6">
    <source>
        <dbReference type="ARBA" id="ARBA00022833"/>
    </source>
</evidence>
<dbReference type="SUPFAM" id="SSF55486">
    <property type="entry name" value="Metalloproteases ('zincins'), catalytic domain"/>
    <property type="match status" value="1"/>
</dbReference>
<evidence type="ECO:0000256" key="8">
    <source>
        <dbReference type="PIRSR" id="PIRSR634016-1"/>
    </source>
</evidence>